<dbReference type="AlphaFoldDB" id="A0AAE1S4C3"/>
<organism evidence="1 2">
    <name type="scientific">Anisodus tanguticus</name>
    <dbReference type="NCBI Taxonomy" id="243964"/>
    <lineage>
        <taxon>Eukaryota</taxon>
        <taxon>Viridiplantae</taxon>
        <taxon>Streptophyta</taxon>
        <taxon>Embryophyta</taxon>
        <taxon>Tracheophyta</taxon>
        <taxon>Spermatophyta</taxon>
        <taxon>Magnoliopsida</taxon>
        <taxon>eudicotyledons</taxon>
        <taxon>Gunneridae</taxon>
        <taxon>Pentapetalae</taxon>
        <taxon>asterids</taxon>
        <taxon>lamiids</taxon>
        <taxon>Solanales</taxon>
        <taxon>Solanaceae</taxon>
        <taxon>Solanoideae</taxon>
        <taxon>Hyoscyameae</taxon>
        <taxon>Anisodus</taxon>
    </lineage>
</organism>
<sequence length="170" mass="20119">MYWRSRCPSIEQPYSDRSAEDHIAHMIIKEERVICEEQGNMYGNRYNYNFPSGYHHGYCAPEAHKKVHFVEPDQTTEFRRNGKYEVTKEKVDNHKSNMNGNRYKYNFPSGYCAPEAQKKAHFLECDKTTEVGKNGKQEVTEEKVDNEADSFIKRKHKNFELAKMDTFKVY</sequence>
<dbReference type="EMBL" id="JAVYJV010000009">
    <property type="protein sequence ID" value="KAK4362523.1"/>
    <property type="molecule type" value="Genomic_DNA"/>
</dbReference>
<dbReference type="PANTHER" id="PTHR38224">
    <property type="entry name" value="PHLOEM SPECIFIC PROTEIN"/>
    <property type="match status" value="1"/>
</dbReference>
<comment type="caution">
    <text evidence="1">The sequence shown here is derived from an EMBL/GenBank/DDBJ whole genome shotgun (WGS) entry which is preliminary data.</text>
</comment>
<keyword evidence="2" id="KW-1185">Reference proteome</keyword>
<reference evidence="1" key="1">
    <citation type="submission" date="2023-12" db="EMBL/GenBank/DDBJ databases">
        <title>Genome assembly of Anisodus tanguticus.</title>
        <authorList>
            <person name="Wang Y.-J."/>
        </authorList>
    </citation>
    <scope>NUCLEOTIDE SEQUENCE</scope>
    <source>
        <strain evidence="1">KB-2021</strain>
        <tissue evidence="1">Leaf</tissue>
    </source>
</reference>
<name>A0AAE1S4C3_9SOLA</name>
<protein>
    <submittedName>
        <fullName evidence="1">Uncharacterized protein</fullName>
    </submittedName>
</protein>
<proteinExistence type="predicted"/>
<dbReference type="PANTHER" id="PTHR38224:SF3">
    <property type="match status" value="1"/>
</dbReference>
<evidence type="ECO:0000313" key="2">
    <source>
        <dbReference type="Proteomes" id="UP001291623"/>
    </source>
</evidence>
<dbReference type="Proteomes" id="UP001291623">
    <property type="component" value="Unassembled WGS sequence"/>
</dbReference>
<gene>
    <name evidence="1" type="ORF">RND71_017764</name>
</gene>
<evidence type="ECO:0000313" key="1">
    <source>
        <dbReference type="EMBL" id="KAK4362523.1"/>
    </source>
</evidence>
<accession>A0AAE1S4C3</accession>